<proteinExistence type="predicted"/>
<sequence length="628" mass="73464">EREGLYSRSLLINADLKTSYVPIPASCQQFSLNRRTAFYFRNVKIPKHAKIHTANSGLYYDNLQVTQRSSNGYLFFNVRIYIGLDENFVKSCHYRWDVETHFLLSENFQSRKLDTKYFRLFLGKELQKVFNSPSWRYGMSIIIYIEPMQDLPAYEVMVESPWSLKIWYQQVCDDFKEDLVNNLPLSSFSYTGSPANCDDPSYIKFNDEENHWTPCDGSHLVLQLSGTPHVTMIAIKGRQSGFVKKFELFHSLDGSQYHKIKFSSKNYFEKFSSQLEYLSFPHPTRMKWIKINVLEVIGDSPSMKLDLIECQATRITTLYKFDENYRAIAWPQYNEYDDFFDRGVYISNNPDNLVFSSAATIDGLDYIYLLHDSGILYTLRLLEYDNAEPQDYIPFEPSTTCQAIDVSPDGILWCLDFNGDIYEFDRLDGNWHHQFNVKKYGSIIVRNLAVTMTTLEWLDADANLHTLHRVNGVLEDDQQEHGNFIPILSSGLVYTGFNTIGAGTAIFWEPVNRRVFAVHRAKNIFYKCEIRQFIDDNYRHYSHIFGVSFNIRNGGLDCYYNEGQAVVGSRKAVAAKDNRPYPYLKSVVVRGHYYQTSEMSSYFSISHLSVWRKFMFRNSWLWRWRMGE</sequence>
<dbReference type="PROSITE" id="PS50022">
    <property type="entry name" value="FA58C_3"/>
    <property type="match status" value="1"/>
</dbReference>
<name>A0A7M5X9K7_9CNID</name>
<accession>A0A7M5X9K7</accession>
<evidence type="ECO:0000259" key="1">
    <source>
        <dbReference type="PROSITE" id="PS50022"/>
    </source>
</evidence>
<evidence type="ECO:0000313" key="3">
    <source>
        <dbReference type="Proteomes" id="UP000594262"/>
    </source>
</evidence>
<dbReference type="InterPro" id="IPR000421">
    <property type="entry name" value="FA58C"/>
</dbReference>
<dbReference type="SUPFAM" id="SSF49785">
    <property type="entry name" value="Galactose-binding domain-like"/>
    <property type="match status" value="1"/>
</dbReference>
<reference evidence="2" key="1">
    <citation type="submission" date="2021-01" db="UniProtKB">
        <authorList>
            <consortium name="EnsemblMetazoa"/>
        </authorList>
    </citation>
    <scope>IDENTIFICATION</scope>
</reference>
<evidence type="ECO:0000313" key="2">
    <source>
        <dbReference type="EnsemblMetazoa" id="CLYHEMP019787.5"/>
    </source>
</evidence>
<dbReference type="Gene3D" id="2.60.120.260">
    <property type="entry name" value="Galactose-binding domain-like"/>
    <property type="match status" value="1"/>
</dbReference>
<protein>
    <recommendedName>
        <fullName evidence="1">F5/8 type C domain-containing protein</fullName>
    </recommendedName>
</protein>
<keyword evidence="3" id="KW-1185">Reference proteome</keyword>
<dbReference type="Proteomes" id="UP000594262">
    <property type="component" value="Unplaced"/>
</dbReference>
<dbReference type="InterPro" id="IPR011047">
    <property type="entry name" value="Quinoprotein_ADH-like_sf"/>
</dbReference>
<dbReference type="OrthoDB" id="7962197at2759"/>
<dbReference type="AlphaFoldDB" id="A0A7M5X9K7"/>
<dbReference type="SUPFAM" id="SSF50998">
    <property type="entry name" value="Quinoprotein alcohol dehydrogenase-like"/>
    <property type="match status" value="1"/>
</dbReference>
<organism evidence="2 3">
    <name type="scientific">Clytia hemisphaerica</name>
    <dbReference type="NCBI Taxonomy" id="252671"/>
    <lineage>
        <taxon>Eukaryota</taxon>
        <taxon>Metazoa</taxon>
        <taxon>Cnidaria</taxon>
        <taxon>Hydrozoa</taxon>
        <taxon>Hydroidolina</taxon>
        <taxon>Leptothecata</taxon>
        <taxon>Obeliida</taxon>
        <taxon>Clytiidae</taxon>
        <taxon>Clytia</taxon>
    </lineage>
</organism>
<feature type="domain" description="F5/8 type C" evidence="1">
    <location>
        <begin position="172"/>
        <end position="310"/>
    </location>
</feature>
<dbReference type="Pfam" id="PF00754">
    <property type="entry name" value="F5_F8_type_C"/>
    <property type="match status" value="1"/>
</dbReference>
<dbReference type="EnsemblMetazoa" id="CLYHEMT019787.5">
    <property type="protein sequence ID" value="CLYHEMP019787.5"/>
    <property type="gene ID" value="CLYHEMG019787"/>
</dbReference>
<dbReference type="InterPro" id="IPR008979">
    <property type="entry name" value="Galactose-bd-like_sf"/>
</dbReference>